<evidence type="ECO:0000259" key="6">
    <source>
        <dbReference type="Pfam" id="PF00107"/>
    </source>
</evidence>
<dbReference type="Pfam" id="PF00107">
    <property type="entry name" value="ADH_zinc_N"/>
    <property type="match status" value="1"/>
</dbReference>
<feature type="domain" description="Alcohol dehydrogenase-like C-terminal" evidence="6">
    <location>
        <begin position="192"/>
        <end position="275"/>
    </location>
</feature>
<name>A0A9P4T325_CURKU</name>
<sequence length="283" mass="29582">MASSDTNGHAGPSARRSEDVPKKMKALQYSKAETYAVVEIDIPEIGDDDVLVKISACGVCGTDLHYHKGEFLAKWPLIPGHEAAGTVAALGRNVTHLSLGDPVTADPLAPCTSCFHCTRNKPLLCTSLTAWGGNVPGGFAQYCAYPARQVHHTGSLPPLSAVLLEPAACALHGIERMALCPGDRVLLFGCGPTGLLLAQLIRLNGAAHLTIAAKSGPKMDLARKLGVADSYITVPDDADAAAAEMAALATANPHGFDVVVEATGAPSVLERSIEYNRSRDLAQ</sequence>
<accession>A0A9P4T325</accession>
<comment type="cofactor">
    <cofactor evidence="4">
        <name>Zn(2+)</name>
        <dbReference type="ChEBI" id="CHEBI:29105"/>
    </cofactor>
</comment>
<dbReference type="OrthoDB" id="256333at2759"/>
<proteinExistence type="inferred from homology"/>
<dbReference type="EMBL" id="SWKU01000061">
    <property type="protein sequence ID" value="KAF2993077.1"/>
    <property type="molecule type" value="Genomic_DNA"/>
</dbReference>
<evidence type="ECO:0000313" key="9">
    <source>
        <dbReference type="Proteomes" id="UP000801428"/>
    </source>
</evidence>
<comment type="similarity">
    <text evidence="4">Belongs to the zinc-containing alcohol dehydrogenase family.</text>
</comment>
<evidence type="ECO:0000256" key="5">
    <source>
        <dbReference type="SAM" id="MobiDB-lite"/>
    </source>
</evidence>
<dbReference type="SUPFAM" id="SSF51735">
    <property type="entry name" value="NAD(P)-binding Rossmann-fold domains"/>
    <property type="match status" value="1"/>
</dbReference>
<comment type="caution">
    <text evidence="8">The sequence shown here is derived from an EMBL/GenBank/DDBJ whole genome shotgun (WGS) entry which is preliminary data.</text>
</comment>
<dbReference type="InterPro" id="IPR050129">
    <property type="entry name" value="Zn_alcohol_dh"/>
</dbReference>
<keyword evidence="2 4" id="KW-0862">Zinc</keyword>
<dbReference type="InterPro" id="IPR002328">
    <property type="entry name" value="ADH_Zn_CS"/>
</dbReference>
<keyword evidence="9" id="KW-1185">Reference proteome</keyword>
<gene>
    <name evidence="8" type="ORF">E8E13_001301</name>
</gene>
<evidence type="ECO:0000313" key="8">
    <source>
        <dbReference type="EMBL" id="KAF2993077.1"/>
    </source>
</evidence>
<keyword evidence="1 4" id="KW-0479">Metal-binding</keyword>
<dbReference type="SUPFAM" id="SSF50129">
    <property type="entry name" value="GroES-like"/>
    <property type="match status" value="1"/>
</dbReference>
<dbReference type="GO" id="GO:0016491">
    <property type="term" value="F:oxidoreductase activity"/>
    <property type="evidence" value="ECO:0007669"/>
    <property type="project" value="UniProtKB-KW"/>
</dbReference>
<dbReference type="PANTHER" id="PTHR43401">
    <property type="entry name" value="L-THREONINE 3-DEHYDROGENASE"/>
    <property type="match status" value="1"/>
</dbReference>
<dbReference type="GO" id="GO:0008270">
    <property type="term" value="F:zinc ion binding"/>
    <property type="evidence" value="ECO:0007669"/>
    <property type="project" value="InterPro"/>
</dbReference>
<evidence type="ECO:0000256" key="4">
    <source>
        <dbReference type="RuleBase" id="RU361277"/>
    </source>
</evidence>
<evidence type="ECO:0000256" key="1">
    <source>
        <dbReference type="ARBA" id="ARBA00022723"/>
    </source>
</evidence>
<dbReference type="Pfam" id="PF08240">
    <property type="entry name" value="ADH_N"/>
    <property type="match status" value="1"/>
</dbReference>
<feature type="region of interest" description="Disordered" evidence="5">
    <location>
        <begin position="1"/>
        <end position="22"/>
    </location>
</feature>
<dbReference type="Proteomes" id="UP000801428">
    <property type="component" value="Unassembled WGS sequence"/>
</dbReference>
<dbReference type="PROSITE" id="PS00059">
    <property type="entry name" value="ADH_ZINC"/>
    <property type="match status" value="1"/>
</dbReference>
<keyword evidence="3" id="KW-0560">Oxidoreductase</keyword>
<protein>
    <submittedName>
        <fullName evidence="8">Uncharacterized protein</fullName>
    </submittedName>
</protein>
<dbReference type="InterPro" id="IPR011032">
    <property type="entry name" value="GroES-like_sf"/>
</dbReference>
<reference evidence="8" key="1">
    <citation type="submission" date="2019-04" db="EMBL/GenBank/DDBJ databases">
        <title>Sequencing of skin fungus with MAO and IRED activity.</title>
        <authorList>
            <person name="Marsaioli A.J."/>
            <person name="Bonatto J.M.C."/>
            <person name="Reis Junior O."/>
        </authorList>
    </citation>
    <scope>NUCLEOTIDE SEQUENCE</scope>
    <source>
        <strain evidence="8">30M1</strain>
    </source>
</reference>
<evidence type="ECO:0000259" key="7">
    <source>
        <dbReference type="Pfam" id="PF08240"/>
    </source>
</evidence>
<feature type="domain" description="Alcohol dehydrogenase-like N-terminal" evidence="7">
    <location>
        <begin position="46"/>
        <end position="152"/>
    </location>
</feature>
<evidence type="ECO:0000256" key="2">
    <source>
        <dbReference type="ARBA" id="ARBA00022833"/>
    </source>
</evidence>
<evidence type="ECO:0000256" key="3">
    <source>
        <dbReference type="ARBA" id="ARBA00023002"/>
    </source>
</evidence>
<dbReference type="PANTHER" id="PTHR43401:SF2">
    <property type="entry name" value="L-THREONINE 3-DEHYDROGENASE"/>
    <property type="match status" value="1"/>
</dbReference>
<dbReference type="InterPro" id="IPR013149">
    <property type="entry name" value="ADH-like_C"/>
</dbReference>
<organism evidence="8 9">
    <name type="scientific">Curvularia kusanoi</name>
    <name type="common">Cochliobolus kusanoi</name>
    <dbReference type="NCBI Taxonomy" id="90978"/>
    <lineage>
        <taxon>Eukaryota</taxon>
        <taxon>Fungi</taxon>
        <taxon>Dikarya</taxon>
        <taxon>Ascomycota</taxon>
        <taxon>Pezizomycotina</taxon>
        <taxon>Dothideomycetes</taxon>
        <taxon>Pleosporomycetidae</taxon>
        <taxon>Pleosporales</taxon>
        <taxon>Pleosporineae</taxon>
        <taxon>Pleosporaceae</taxon>
        <taxon>Curvularia</taxon>
    </lineage>
</organism>
<dbReference type="InterPro" id="IPR013154">
    <property type="entry name" value="ADH-like_N"/>
</dbReference>
<dbReference type="Gene3D" id="3.90.180.10">
    <property type="entry name" value="Medium-chain alcohol dehydrogenases, catalytic domain"/>
    <property type="match status" value="1"/>
</dbReference>
<dbReference type="AlphaFoldDB" id="A0A9P4T325"/>
<dbReference type="InterPro" id="IPR036291">
    <property type="entry name" value="NAD(P)-bd_dom_sf"/>
</dbReference>
<dbReference type="Gene3D" id="3.40.50.720">
    <property type="entry name" value="NAD(P)-binding Rossmann-like Domain"/>
    <property type="match status" value="1"/>
</dbReference>